<evidence type="ECO:0000313" key="1">
    <source>
        <dbReference type="EMBL" id="KEZ21485.1"/>
    </source>
</evidence>
<sequence>MALRRLRDSDIRQAAYRRLLTHARACPDTLVIDELGLDHGNCRIDIAVINGHIRGVEIKAEADTLERLPRQVAAYGEVVDKALLIVDPKHLASAMTMVPDWWGIMVAERGATQGVRFRRVRPERANKGIDPLILARLLWRPEAQAILRSLGVSERELRAPRATLYKMLVDRLPLRRLSQTVRETLKARTSWRDRPPLL</sequence>
<dbReference type="PATRIC" id="fig|13690.10.peg.166"/>
<evidence type="ECO:0000313" key="2">
    <source>
        <dbReference type="Proteomes" id="UP000028534"/>
    </source>
</evidence>
<gene>
    <name evidence="1" type="ORF">CP98_00163</name>
</gene>
<evidence type="ECO:0008006" key="3">
    <source>
        <dbReference type="Google" id="ProtNLM"/>
    </source>
</evidence>
<dbReference type="EMBL" id="JGVR01000001">
    <property type="protein sequence ID" value="KEZ21485.1"/>
    <property type="molecule type" value="Genomic_DNA"/>
</dbReference>
<name>A0A084EU43_SPHYA</name>
<dbReference type="Proteomes" id="UP000028534">
    <property type="component" value="Unassembled WGS sequence"/>
</dbReference>
<protein>
    <recommendedName>
        <fullName evidence="3">Sce7726 family protein</fullName>
    </recommendedName>
</protein>
<dbReference type="eggNOG" id="ENOG502ZAKT">
    <property type="taxonomic scope" value="Bacteria"/>
</dbReference>
<dbReference type="InterPro" id="IPR047729">
    <property type="entry name" value="Sce7726-like"/>
</dbReference>
<comment type="caution">
    <text evidence="1">The sequence shown here is derived from an EMBL/GenBank/DDBJ whole genome shotgun (WGS) entry which is preliminary data.</text>
</comment>
<accession>A0A084EU43</accession>
<reference evidence="1 2" key="1">
    <citation type="submission" date="2014-03" db="EMBL/GenBank/DDBJ databases">
        <title>Genome sequence of Sphingobium yanoikuyae B1.</title>
        <authorList>
            <person name="Gan H.M."/>
            <person name="Gan H.Y."/>
            <person name="Savka M.A."/>
        </authorList>
    </citation>
    <scope>NUCLEOTIDE SEQUENCE [LARGE SCALE GENOMIC DNA]</scope>
    <source>
        <strain evidence="1 2">B1</strain>
    </source>
</reference>
<dbReference type="RefSeq" id="WP_037516003.1">
    <property type="nucleotide sequence ID" value="NZ_JGVR01000001.1"/>
</dbReference>
<organism evidence="1 2">
    <name type="scientific">Sphingobium yanoikuyae</name>
    <name type="common">Sphingomonas yanoikuyae</name>
    <dbReference type="NCBI Taxonomy" id="13690"/>
    <lineage>
        <taxon>Bacteria</taxon>
        <taxon>Pseudomonadati</taxon>
        <taxon>Pseudomonadota</taxon>
        <taxon>Alphaproteobacteria</taxon>
        <taxon>Sphingomonadales</taxon>
        <taxon>Sphingomonadaceae</taxon>
        <taxon>Sphingobium</taxon>
    </lineage>
</organism>
<proteinExistence type="predicted"/>
<dbReference type="AlphaFoldDB" id="A0A084EU43"/>
<dbReference type="NCBIfam" id="NF033832">
    <property type="entry name" value="sce7726_fam"/>
    <property type="match status" value="1"/>
</dbReference>